<protein>
    <submittedName>
        <fullName evidence="2">FAD-dependent oxidoreductase</fullName>
    </submittedName>
</protein>
<dbReference type="InterPro" id="IPR028348">
    <property type="entry name" value="FAD-binding_protein"/>
</dbReference>
<proteinExistence type="predicted"/>
<comment type="caution">
    <text evidence="2">The sequence shown here is derived from an EMBL/GenBank/DDBJ whole genome shotgun (WGS) entry which is preliminary data.</text>
</comment>
<dbReference type="Gene3D" id="3.50.50.60">
    <property type="entry name" value="FAD/NAD(P)-binding domain"/>
    <property type="match status" value="2"/>
</dbReference>
<gene>
    <name evidence="2" type="ORF">H9704_00075</name>
</gene>
<dbReference type="Gene3D" id="3.30.70.2700">
    <property type="match status" value="1"/>
</dbReference>
<evidence type="ECO:0000313" key="3">
    <source>
        <dbReference type="Proteomes" id="UP000823910"/>
    </source>
</evidence>
<dbReference type="AlphaFoldDB" id="A0A9D2MYX6"/>
<dbReference type="PANTHER" id="PTHR42842:SF3">
    <property type="entry name" value="FAD_NAD(P)-BINDING OXIDOREDUCTASE FAMILY PROTEIN"/>
    <property type="match status" value="1"/>
</dbReference>
<reference evidence="2" key="1">
    <citation type="journal article" date="2021" name="PeerJ">
        <title>Extensive microbial diversity within the chicken gut microbiome revealed by metagenomics and culture.</title>
        <authorList>
            <person name="Gilroy R."/>
            <person name="Ravi A."/>
            <person name="Getino M."/>
            <person name="Pursley I."/>
            <person name="Horton D.L."/>
            <person name="Alikhan N.F."/>
            <person name="Baker D."/>
            <person name="Gharbi K."/>
            <person name="Hall N."/>
            <person name="Watson M."/>
            <person name="Adriaenssens E.M."/>
            <person name="Foster-Nyarko E."/>
            <person name="Jarju S."/>
            <person name="Secka A."/>
            <person name="Antonio M."/>
            <person name="Oren A."/>
            <person name="Chaudhuri R.R."/>
            <person name="La Ragione R."/>
            <person name="Hildebrand F."/>
            <person name="Pallen M.J."/>
        </authorList>
    </citation>
    <scope>NUCLEOTIDE SEQUENCE</scope>
    <source>
        <strain evidence="2">CHK180-15479</strain>
    </source>
</reference>
<dbReference type="SUPFAM" id="SSF51905">
    <property type="entry name" value="FAD/NAD(P)-binding domain"/>
    <property type="match status" value="1"/>
</dbReference>
<dbReference type="PIRSF" id="PIRSF038984">
    <property type="entry name" value="FAD_binding_protein"/>
    <property type="match status" value="1"/>
</dbReference>
<dbReference type="Proteomes" id="UP000823910">
    <property type="component" value="Unassembled WGS sequence"/>
</dbReference>
<dbReference type="Pfam" id="PF21688">
    <property type="entry name" value="FAD-depend_C"/>
    <property type="match status" value="1"/>
</dbReference>
<dbReference type="EMBL" id="DWWT01000001">
    <property type="protein sequence ID" value="HJC04556.1"/>
    <property type="molecule type" value="Genomic_DNA"/>
</dbReference>
<name>A0A9D2MYX6_9FIRM</name>
<reference evidence="2" key="2">
    <citation type="submission" date="2021-04" db="EMBL/GenBank/DDBJ databases">
        <authorList>
            <person name="Gilroy R."/>
        </authorList>
    </citation>
    <scope>NUCLEOTIDE SEQUENCE</scope>
    <source>
        <strain evidence="2">CHK180-15479</strain>
    </source>
</reference>
<evidence type="ECO:0000313" key="2">
    <source>
        <dbReference type="EMBL" id="HJC04556.1"/>
    </source>
</evidence>
<organism evidence="2 3">
    <name type="scientific">Candidatus Enterocloster excrementipullorum</name>
    <dbReference type="NCBI Taxonomy" id="2838559"/>
    <lineage>
        <taxon>Bacteria</taxon>
        <taxon>Bacillati</taxon>
        <taxon>Bacillota</taxon>
        <taxon>Clostridia</taxon>
        <taxon>Lachnospirales</taxon>
        <taxon>Lachnospiraceae</taxon>
        <taxon>Enterocloster</taxon>
    </lineage>
</organism>
<dbReference type="InterPro" id="IPR036188">
    <property type="entry name" value="FAD/NAD-bd_sf"/>
</dbReference>
<feature type="domain" description="FAD-dependent protein C-terminal" evidence="1">
    <location>
        <begin position="286"/>
        <end position="486"/>
    </location>
</feature>
<evidence type="ECO:0000259" key="1">
    <source>
        <dbReference type="Pfam" id="PF21688"/>
    </source>
</evidence>
<accession>A0A9D2MYX6</accession>
<sequence length="539" mass="58390">MIRINQLKLPVGHTQEQLAARAAKKLRIRPEEIRTLAIRRQSLDARKKPELFFSYVVDAELADEARERQLVRRAGDRDVSIHEEKPYRLPKPGTAPLAHPPVIVGTGPAGLFCGLALARAGYRPVLLERGEAVDARTSRVNRFWREGVLDPDSNVQFGEGGAGTFSDGKLNTLVKDTYGRNQAVLRIFVEFGADPSILYVSKPHIGTDVLSRIVKAIREEILRLGGEVRFESRMTDVEVQDGRTRSVLVNGGERIPAEALVLALGHSARDTFQTLYDRGIPMEAKAFAMGLRIQHPQRMIDISQYGRAAGDELGPASYKVTRQVSTGRGVYSFCMCPGGYVVNASSEPGRLAVNGMSYHDRAGENANSALIVTVSPADYAAFAGGMAEGHPLAGIAFQRELEARAYSLGKGRIPIQLFGDFAEGKTSGGFGEVGPAFKGEWTFGNLREILPGCISSSLSEAMGAFGHMIKGFDRPDAILAGVESRTSSPVRILRDDRMESAVKGIFPCGEGAGYAGGITSAAMDGLKTAEELIRRYAPL</sequence>
<dbReference type="InterPro" id="IPR049516">
    <property type="entry name" value="FAD-depend_C"/>
</dbReference>
<dbReference type="PANTHER" id="PTHR42842">
    <property type="entry name" value="FAD/NAD(P)-BINDING OXIDOREDUCTASE"/>
    <property type="match status" value="1"/>
</dbReference>